<dbReference type="InterPro" id="IPR036005">
    <property type="entry name" value="Creatinase/aminopeptidase-like"/>
</dbReference>
<name>A0A7K0ETX5_9BACT</name>
<dbReference type="Pfam" id="PF00557">
    <property type="entry name" value="Peptidase_M24"/>
    <property type="match status" value="1"/>
</dbReference>
<dbReference type="RefSeq" id="WP_154178545.1">
    <property type="nucleotide sequence ID" value="NZ_WJXZ01000014.1"/>
</dbReference>
<evidence type="ECO:0000259" key="2">
    <source>
        <dbReference type="Pfam" id="PF00557"/>
    </source>
</evidence>
<dbReference type="Gene3D" id="3.90.230.10">
    <property type="entry name" value="Creatinase/methionine aminopeptidase superfamily"/>
    <property type="match status" value="1"/>
</dbReference>
<dbReference type="Proteomes" id="UP000441754">
    <property type="component" value="Unassembled WGS sequence"/>
</dbReference>
<keyword evidence="4" id="KW-1185">Reference proteome</keyword>
<evidence type="ECO:0000313" key="4">
    <source>
        <dbReference type="Proteomes" id="UP000441754"/>
    </source>
</evidence>
<feature type="chain" id="PRO_5029595700" evidence="1">
    <location>
        <begin position="21"/>
        <end position="452"/>
    </location>
</feature>
<accession>A0A7K0ETX5</accession>
<evidence type="ECO:0000256" key="1">
    <source>
        <dbReference type="SAM" id="SignalP"/>
    </source>
</evidence>
<feature type="signal peptide" evidence="1">
    <location>
        <begin position="1"/>
        <end position="20"/>
    </location>
</feature>
<feature type="domain" description="Peptidase M24" evidence="2">
    <location>
        <begin position="205"/>
        <end position="418"/>
    </location>
</feature>
<dbReference type="InterPro" id="IPR000994">
    <property type="entry name" value="Pept_M24"/>
</dbReference>
<gene>
    <name evidence="3" type="ORF">GJJ30_28440</name>
</gene>
<dbReference type="EMBL" id="WJXZ01000014">
    <property type="protein sequence ID" value="MRS65260.1"/>
    <property type="molecule type" value="Genomic_DNA"/>
</dbReference>
<dbReference type="AlphaFoldDB" id="A0A7K0ETX5"/>
<protein>
    <submittedName>
        <fullName evidence="3">M24 family metallopeptidase</fullName>
    </submittedName>
</protein>
<comment type="caution">
    <text evidence="3">The sequence shown here is derived from an EMBL/GenBank/DDBJ whole genome shotgun (WGS) entry which is preliminary data.</text>
</comment>
<evidence type="ECO:0000313" key="3">
    <source>
        <dbReference type="EMBL" id="MRS65260.1"/>
    </source>
</evidence>
<keyword evidence="1" id="KW-0732">Signal</keyword>
<organism evidence="3 4">
    <name type="scientific">Larkinella terrae</name>
    <dbReference type="NCBI Taxonomy" id="2025311"/>
    <lineage>
        <taxon>Bacteria</taxon>
        <taxon>Pseudomonadati</taxon>
        <taxon>Bacteroidota</taxon>
        <taxon>Cytophagia</taxon>
        <taxon>Cytophagales</taxon>
        <taxon>Spirosomataceae</taxon>
        <taxon>Larkinella</taxon>
    </lineage>
</organism>
<sequence>MNRLLLPLFLALFLTSGLFAQPVSPSAILNERERARVIDEILEDRFNNFLPQLMRREGIDMWVIISREYNEDPVLKTMLPSTWLSARRRTMIVFFDQGAEKGVEKLAIARYDVGNLLKGAWDIDVRPNQWEALVKIIQDRKPKKIGLNFSKNYAHADGLTFTEHGEFLEKLPADYQKRLVSAEKLSVGWLETRTEKEMAIYPLICRLSHQIIQEGFSEQVIQPGVTTTDDVVWWFRQRITELGLDTWFHPTVDIQRADAQQFEHLRTFSKKPSLQVIMPGDLLHVDFGITYLRLNTDQQQHVYILRPGETEVPEAIRKAFQQGNRLQDILTERFQAGKTGNQLLLEALEQAKKEGIMGTIYTHPIGVHGHAAGPTIGMWDQQKGVPGSGDYPLFANTAYSIELNAAVEVPEWKKTVRIMLEEDGFFDGKIFRYVDGRQTEIYTIPRKLSYVK</sequence>
<dbReference type="SUPFAM" id="SSF55920">
    <property type="entry name" value="Creatinase/aminopeptidase"/>
    <property type="match status" value="1"/>
</dbReference>
<proteinExistence type="predicted"/>
<dbReference type="OrthoDB" id="9765815at2"/>
<reference evidence="3 4" key="1">
    <citation type="journal article" date="2018" name="Antonie Van Leeuwenhoek">
        <title>Larkinella terrae sp. nov., isolated from soil on Jeju Island, South Korea.</title>
        <authorList>
            <person name="Ten L.N."/>
            <person name="Jeon J."/>
            <person name="Park S.J."/>
            <person name="Park S."/>
            <person name="Lee S.Y."/>
            <person name="Kim M.K."/>
            <person name="Jung H.Y."/>
        </authorList>
    </citation>
    <scope>NUCLEOTIDE SEQUENCE [LARGE SCALE GENOMIC DNA]</scope>
    <source>
        <strain evidence="3 4">KCTC 52001</strain>
    </source>
</reference>